<evidence type="ECO:0000313" key="4">
    <source>
        <dbReference type="EMBL" id="VDD85296.1"/>
    </source>
</evidence>
<evidence type="ECO:0000256" key="3">
    <source>
        <dbReference type="PROSITE-ProRule" id="PRU00023"/>
    </source>
</evidence>
<dbReference type="PROSITE" id="PS50297">
    <property type="entry name" value="ANK_REP_REGION"/>
    <property type="match status" value="1"/>
</dbReference>
<evidence type="ECO:0000313" key="6">
    <source>
        <dbReference type="WBParaSite" id="EVEC_0000065901-mRNA-1"/>
    </source>
</evidence>
<dbReference type="Gene3D" id="1.25.40.20">
    <property type="entry name" value="Ankyrin repeat-containing domain"/>
    <property type="match status" value="1"/>
</dbReference>
<keyword evidence="1" id="KW-0677">Repeat</keyword>
<dbReference type="GO" id="GO:0005634">
    <property type="term" value="C:nucleus"/>
    <property type="evidence" value="ECO:0007669"/>
    <property type="project" value="TreeGrafter"/>
</dbReference>
<dbReference type="WBParaSite" id="EVEC_0000065901-mRNA-1">
    <property type="protein sequence ID" value="EVEC_0000065901-mRNA-1"/>
    <property type="gene ID" value="EVEC_0000065901"/>
</dbReference>
<dbReference type="PROSITE" id="PS50088">
    <property type="entry name" value="ANK_REPEAT"/>
    <property type="match status" value="1"/>
</dbReference>
<evidence type="ECO:0000256" key="2">
    <source>
        <dbReference type="ARBA" id="ARBA00023043"/>
    </source>
</evidence>
<accession>A0A0N4UTM4</accession>
<name>A0A0N4UTM4_ENTVE</name>
<proteinExistence type="predicted"/>
<dbReference type="Proteomes" id="UP000274131">
    <property type="component" value="Unassembled WGS sequence"/>
</dbReference>
<gene>
    <name evidence="4" type="ORF">EVEC_LOCUS439</name>
</gene>
<reference evidence="6" key="1">
    <citation type="submission" date="2017-02" db="UniProtKB">
        <authorList>
            <consortium name="WormBaseParasite"/>
        </authorList>
    </citation>
    <scope>IDENTIFICATION</scope>
</reference>
<dbReference type="SUPFAM" id="SSF48403">
    <property type="entry name" value="Ankyrin repeat"/>
    <property type="match status" value="1"/>
</dbReference>
<dbReference type="OrthoDB" id="426293at2759"/>
<dbReference type="STRING" id="51028.A0A0N4UTM4"/>
<dbReference type="SMART" id="SM00248">
    <property type="entry name" value="ANK"/>
    <property type="match status" value="3"/>
</dbReference>
<protein>
    <submittedName>
        <fullName evidence="6">ANK_REP_REGION domain-containing protein</fullName>
    </submittedName>
</protein>
<evidence type="ECO:0000256" key="1">
    <source>
        <dbReference type="ARBA" id="ARBA00022737"/>
    </source>
</evidence>
<keyword evidence="5" id="KW-1185">Reference proteome</keyword>
<dbReference type="InterPro" id="IPR050776">
    <property type="entry name" value="Ank_Repeat/CDKN_Inhibitor"/>
</dbReference>
<sequence>MSIQLFLFSRHSFQLFDKLPPAVDYTLRMESYHIEELCEHSRKGDLESIRRLLNEHRSDFNNRRMRRALERPLFTAATCGHPEIVRFFENNGVSTTWKDNSGWARIHFAARNGYTETVKVLAKKKANLNAKGKYKVKNC</sequence>
<reference evidence="4 5" key="2">
    <citation type="submission" date="2018-10" db="EMBL/GenBank/DDBJ databases">
        <authorList>
            <consortium name="Pathogen Informatics"/>
        </authorList>
    </citation>
    <scope>NUCLEOTIDE SEQUENCE [LARGE SCALE GENOMIC DNA]</scope>
</reference>
<feature type="repeat" description="ANK" evidence="3">
    <location>
        <begin position="101"/>
        <end position="133"/>
    </location>
</feature>
<dbReference type="EMBL" id="UXUI01000674">
    <property type="protein sequence ID" value="VDD85296.1"/>
    <property type="molecule type" value="Genomic_DNA"/>
</dbReference>
<dbReference type="Pfam" id="PF12796">
    <property type="entry name" value="Ank_2"/>
    <property type="match status" value="1"/>
</dbReference>
<dbReference type="InterPro" id="IPR036770">
    <property type="entry name" value="Ankyrin_rpt-contain_sf"/>
</dbReference>
<dbReference type="InterPro" id="IPR002110">
    <property type="entry name" value="Ankyrin_rpt"/>
</dbReference>
<evidence type="ECO:0000313" key="5">
    <source>
        <dbReference type="Proteomes" id="UP000274131"/>
    </source>
</evidence>
<dbReference type="AlphaFoldDB" id="A0A0N4UTM4"/>
<dbReference type="PANTHER" id="PTHR24201:SF16">
    <property type="entry name" value="ANKYRIN-1-LIKE-RELATED"/>
    <property type="match status" value="1"/>
</dbReference>
<keyword evidence="2 3" id="KW-0040">ANK repeat</keyword>
<dbReference type="PANTHER" id="PTHR24201">
    <property type="entry name" value="ANK_REP_REGION DOMAIN-CONTAINING PROTEIN"/>
    <property type="match status" value="1"/>
</dbReference>
<organism evidence="6">
    <name type="scientific">Enterobius vermicularis</name>
    <name type="common">Human pinworm</name>
    <dbReference type="NCBI Taxonomy" id="51028"/>
    <lineage>
        <taxon>Eukaryota</taxon>
        <taxon>Metazoa</taxon>
        <taxon>Ecdysozoa</taxon>
        <taxon>Nematoda</taxon>
        <taxon>Chromadorea</taxon>
        <taxon>Rhabditida</taxon>
        <taxon>Spirurina</taxon>
        <taxon>Oxyuridomorpha</taxon>
        <taxon>Oxyuroidea</taxon>
        <taxon>Oxyuridae</taxon>
        <taxon>Enterobius</taxon>
    </lineage>
</organism>